<evidence type="ECO:0000313" key="2">
    <source>
        <dbReference type="Proteomes" id="UP000003963"/>
    </source>
</evidence>
<organism evidence="1 2">
    <name type="scientific">Streptomyces himastatinicus ATCC 53653</name>
    <dbReference type="NCBI Taxonomy" id="457427"/>
    <lineage>
        <taxon>Bacteria</taxon>
        <taxon>Bacillati</taxon>
        <taxon>Actinomycetota</taxon>
        <taxon>Actinomycetes</taxon>
        <taxon>Kitasatosporales</taxon>
        <taxon>Streptomycetaceae</taxon>
        <taxon>Streptomyces</taxon>
        <taxon>Streptomyces violaceusniger group</taxon>
    </lineage>
</organism>
<proteinExistence type="predicted"/>
<reference evidence="1 2" key="1">
    <citation type="submission" date="2009-02" db="EMBL/GenBank/DDBJ databases">
        <title>Annotation of Streptomyces hygroscopicus strain ATCC 53653.</title>
        <authorList>
            <consortium name="The Broad Institute Genome Sequencing Platform"/>
            <consortium name="Broad Institute Microbial Sequencing Center"/>
            <person name="Fischbach M."/>
            <person name="Godfrey P."/>
            <person name="Ward D."/>
            <person name="Young S."/>
            <person name="Zeng Q."/>
            <person name="Koehrsen M."/>
            <person name="Alvarado L."/>
            <person name="Berlin A.M."/>
            <person name="Bochicchio J."/>
            <person name="Borenstein D."/>
            <person name="Chapman S.B."/>
            <person name="Chen Z."/>
            <person name="Engels R."/>
            <person name="Freedman E."/>
            <person name="Gellesch M."/>
            <person name="Goldberg J."/>
            <person name="Griggs A."/>
            <person name="Gujja S."/>
            <person name="Heilman E.R."/>
            <person name="Heiman D.I."/>
            <person name="Hepburn T.A."/>
            <person name="Howarth C."/>
            <person name="Jen D."/>
            <person name="Larson L."/>
            <person name="Lewis B."/>
            <person name="Mehta T."/>
            <person name="Park D."/>
            <person name="Pearson M."/>
            <person name="Richards J."/>
            <person name="Roberts A."/>
            <person name="Saif S."/>
            <person name="Shea T.D."/>
            <person name="Shenoy N."/>
            <person name="Sisk P."/>
            <person name="Stolte C."/>
            <person name="Sykes S.N."/>
            <person name="Thomson T."/>
            <person name="Walk T."/>
            <person name="White J."/>
            <person name="Yandava C."/>
            <person name="Straight P."/>
            <person name="Clardy J."/>
            <person name="Hung D."/>
            <person name="Kolter R."/>
            <person name="Mekalanos J."/>
            <person name="Walker S."/>
            <person name="Walsh C.T."/>
            <person name="Wieland-Brown L.C."/>
            <person name="Haas B."/>
            <person name="Nusbaum C."/>
            <person name="Birren B."/>
        </authorList>
    </citation>
    <scope>NUCLEOTIDE SEQUENCE [LARGE SCALE GENOMIC DNA]</scope>
    <source>
        <strain evidence="1 2">ATCC 53653</strain>
    </source>
</reference>
<protein>
    <submittedName>
        <fullName evidence="1">Uncharacterized protein</fullName>
    </submittedName>
</protein>
<dbReference type="HOGENOM" id="CLU_2467600_0_0_11"/>
<dbReference type="RefSeq" id="WP_009712148.1">
    <property type="nucleotide sequence ID" value="NZ_GG657754.1"/>
</dbReference>
<dbReference type="Proteomes" id="UP000003963">
    <property type="component" value="Unassembled WGS sequence"/>
</dbReference>
<dbReference type="AlphaFoldDB" id="D9W5W8"/>
<dbReference type="OrthoDB" id="4330300at2"/>
<dbReference type="EMBL" id="GG657754">
    <property type="protein sequence ID" value="EFL20324.1"/>
    <property type="molecule type" value="Genomic_DNA"/>
</dbReference>
<keyword evidence="2" id="KW-1185">Reference proteome</keyword>
<accession>D9W5W8</accession>
<name>D9W5W8_9ACTN</name>
<evidence type="ECO:0000313" key="1">
    <source>
        <dbReference type="EMBL" id="EFL20324.1"/>
    </source>
</evidence>
<gene>
    <name evidence="1" type="ORF">SSOG_00036</name>
</gene>
<sequence>MGDGVTVPEKYGLGPIEVTAITGGEVAMAAPLTGSGYSVSGCSGGGGVSSEGNGGVRLSCGEGPAATINDAMSLKVVKILDTTAVLRIAPVG</sequence>
<dbReference type="STRING" id="457427.SSOG_00036"/>